<reference evidence="1 2" key="1">
    <citation type="submission" date="2019-07" db="EMBL/GenBank/DDBJ databases">
        <title>Novel species isolated from glacier.</title>
        <authorList>
            <person name="Liu Q."/>
            <person name="Xin Y.-H."/>
        </authorList>
    </citation>
    <scope>NUCLEOTIDE SEQUENCE [LARGE SCALE GENOMIC DNA]</scope>
    <source>
        <strain evidence="1 2">LB1R16</strain>
    </source>
</reference>
<dbReference type="Proteomes" id="UP000317894">
    <property type="component" value="Unassembled WGS sequence"/>
</dbReference>
<dbReference type="InterPro" id="IPR018661">
    <property type="entry name" value="DUF2093"/>
</dbReference>
<accession>A0A552U7L4</accession>
<evidence type="ECO:0000313" key="1">
    <source>
        <dbReference type="EMBL" id="TRW14206.1"/>
    </source>
</evidence>
<protein>
    <submittedName>
        <fullName evidence="1">DUF2093 domain-containing protein</fullName>
    </submittedName>
</protein>
<dbReference type="OrthoDB" id="9801906at2"/>
<organism evidence="1 2">
    <name type="scientific">Glacieibacterium frigidum</name>
    <dbReference type="NCBI Taxonomy" id="2593303"/>
    <lineage>
        <taxon>Bacteria</taxon>
        <taxon>Pseudomonadati</taxon>
        <taxon>Pseudomonadota</taxon>
        <taxon>Alphaproteobacteria</taxon>
        <taxon>Sphingomonadales</taxon>
        <taxon>Sphingosinicellaceae</taxon>
        <taxon>Glacieibacterium</taxon>
    </lineage>
</organism>
<dbReference type="AlphaFoldDB" id="A0A552U7L4"/>
<sequence length="72" mass="8103">MLNFTGSRQARLRYLPGSFDVLAPGDHVTCAVTGNRVALDRLRYWSAELQEAYASAEIAVRRYGEMRAKGRI</sequence>
<comment type="caution">
    <text evidence="1">The sequence shown here is derived from an EMBL/GenBank/DDBJ whole genome shotgun (WGS) entry which is preliminary data.</text>
</comment>
<dbReference type="EMBL" id="VJWA01000002">
    <property type="protein sequence ID" value="TRW14206.1"/>
    <property type="molecule type" value="Genomic_DNA"/>
</dbReference>
<gene>
    <name evidence="1" type="ORF">FMM06_10825</name>
</gene>
<evidence type="ECO:0000313" key="2">
    <source>
        <dbReference type="Proteomes" id="UP000317894"/>
    </source>
</evidence>
<dbReference type="Pfam" id="PF09866">
    <property type="entry name" value="DUF2093"/>
    <property type="match status" value="1"/>
</dbReference>
<dbReference type="RefSeq" id="WP_144237411.1">
    <property type="nucleotide sequence ID" value="NZ_VJWA01000002.1"/>
</dbReference>
<proteinExistence type="predicted"/>
<keyword evidence="2" id="KW-1185">Reference proteome</keyword>
<name>A0A552U7L4_9SPHN</name>